<reference evidence="13 14" key="1">
    <citation type="journal article" date="2015" name="Nature">
        <title>rRNA introns, odd ribosomes, and small enigmatic genomes across a large radiation of phyla.</title>
        <authorList>
            <person name="Brown C.T."/>
            <person name="Hug L.A."/>
            <person name="Thomas B.C."/>
            <person name="Sharon I."/>
            <person name="Castelle C.J."/>
            <person name="Singh A."/>
            <person name="Wilkins M.J."/>
            <person name="Williams K.H."/>
            <person name="Banfield J.F."/>
        </authorList>
    </citation>
    <scope>NUCLEOTIDE SEQUENCE [LARGE SCALE GENOMIC DNA]</scope>
</reference>
<dbReference type="InterPro" id="IPR015413">
    <property type="entry name" value="Methionyl/Leucyl_tRNA_Synth"/>
</dbReference>
<dbReference type="InterPro" id="IPR009080">
    <property type="entry name" value="tRNAsynth_Ia_anticodon-bd"/>
</dbReference>
<organism evidence="13 14">
    <name type="scientific">Candidatus Magasanikbacteria bacterium GW2011_GWA2_42_32</name>
    <dbReference type="NCBI Taxonomy" id="1619039"/>
    <lineage>
        <taxon>Bacteria</taxon>
        <taxon>Candidatus Magasanikiibacteriota</taxon>
    </lineage>
</organism>
<feature type="domain" description="Methionyl/Leucyl tRNA synthetase" evidence="12">
    <location>
        <begin position="82"/>
        <end position="307"/>
    </location>
</feature>
<dbReference type="SUPFAM" id="SSF47323">
    <property type="entry name" value="Anticodon-binding domain of a subclass of class I aminoacyl-tRNA synthetases"/>
    <property type="match status" value="1"/>
</dbReference>
<evidence type="ECO:0000313" key="14">
    <source>
        <dbReference type="Proteomes" id="UP000034837"/>
    </source>
</evidence>
<dbReference type="InterPro" id="IPR014729">
    <property type="entry name" value="Rossmann-like_a/b/a_fold"/>
</dbReference>
<evidence type="ECO:0000259" key="12">
    <source>
        <dbReference type="Pfam" id="PF09334"/>
    </source>
</evidence>
<proteinExistence type="inferred from homology"/>
<dbReference type="GO" id="GO:0006431">
    <property type="term" value="P:methionyl-tRNA aminoacylation"/>
    <property type="evidence" value="ECO:0007669"/>
    <property type="project" value="InterPro"/>
</dbReference>
<dbReference type="InterPro" id="IPR023457">
    <property type="entry name" value="Met-tRNA_synth_2"/>
</dbReference>
<dbReference type="Pfam" id="PF08264">
    <property type="entry name" value="Anticodon_1"/>
    <property type="match status" value="1"/>
</dbReference>
<comment type="caution">
    <text evidence="13">The sequence shown here is derived from an EMBL/GenBank/DDBJ whole genome shotgun (WGS) entry which is preliminary data.</text>
</comment>
<dbReference type="EMBL" id="LCDO01000034">
    <property type="protein sequence ID" value="KKS54374.1"/>
    <property type="molecule type" value="Genomic_DNA"/>
</dbReference>
<dbReference type="NCBIfam" id="TIGR00398">
    <property type="entry name" value="metG"/>
    <property type="match status" value="1"/>
</dbReference>
<protein>
    <recommendedName>
        <fullName evidence="3">Methionine--tRNA ligase</fullName>
        <ecNumber evidence="2">6.1.1.10</ecNumber>
    </recommendedName>
    <alternativeName>
        <fullName evidence="9">Methionyl-tRNA synthetase</fullName>
    </alternativeName>
</protein>
<evidence type="ECO:0000256" key="5">
    <source>
        <dbReference type="ARBA" id="ARBA00022741"/>
    </source>
</evidence>
<accession>A0A0G1A0E5</accession>
<dbReference type="InterPro" id="IPR033911">
    <property type="entry name" value="MetRS_core"/>
</dbReference>
<dbReference type="FunFam" id="2.170.220.10:FF:000003">
    <property type="entry name" value="Methionine--tRNA ligase"/>
    <property type="match status" value="1"/>
</dbReference>
<keyword evidence="7 10" id="KW-0648">Protein biosynthesis</keyword>
<dbReference type="PATRIC" id="fig|1619039.3.peg.1306"/>
<keyword evidence="8 10" id="KW-0030">Aminoacyl-tRNA synthetase</keyword>
<keyword evidence="5 10" id="KW-0547">Nucleotide-binding</keyword>
<dbReference type="AlphaFoldDB" id="A0A0G1A0E5"/>
<keyword evidence="4 10" id="KW-0436">Ligase</keyword>
<comment type="function">
    <text evidence="1">Is required not only for elongation of protein synthesis but also for the initiation of all mRNA translation through initiator tRNA(fMet) aminoacylation.</text>
</comment>
<dbReference type="GO" id="GO:0005524">
    <property type="term" value="F:ATP binding"/>
    <property type="evidence" value="ECO:0007669"/>
    <property type="project" value="UniProtKB-KW"/>
</dbReference>
<feature type="domain" description="Methionyl/Valyl/Leucyl/Isoleucyl-tRNA synthetase anticodon-binding" evidence="11">
    <location>
        <begin position="331"/>
        <end position="411"/>
    </location>
</feature>
<dbReference type="Proteomes" id="UP000034837">
    <property type="component" value="Unassembled WGS sequence"/>
</dbReference>
<dbReference type="InterPro" id="IPR013155">
    <property type="entry name" value="M/V/L/I-tRNA-synth_anticd-bd"/>
</dbReference>
<dbReference type="SUPFAM" id="SSF52374">
    <property type="entry name" value="Nucleotidylyl transferase"/>
    <property type="match status" value="1"/>
</dbReference>
<dbReference type="PANTHER" id="PTHR43326">
    <property type="entry name" value="METHIONYL-TRNA SYNTHETASE"/>
    <property type="match status" value="1"/>
</dbReference>
<dbReference type="Gene3D" id="2.170.220.10">
    <property type="match status" value="1"/>
</dbReference>
<evidence type="ECO:0000256" key="2">
    <source>
        <dbReference type="ARBA" id="ARBA00012838"/>
    </source>
</evidence>
<evidence type="ECO:0000256" key="8">
    <source>
        <dbReference type="ARBA" id="ARBA00023146"/>
    </source>
</evidence>
<evidence type="ECO:0000313" key="13">
    <source>
        <dbReference type="EMBL" id="KKS54374.1"/>
    </source>
</evidence>
<dbReference type="Gene3D" id="3.40.50.620">
    <property type="entry name" value="HUPs"/>
    <property type="match status" value="1"/>
</dbReference>
<dbReference type="GO" id="GO:0004825">
    <property type="term" value="F:methionine-tRNA ligase activity"/>
    <property type="evidence" value="ECO:0007669"/>
    <property type="project" value="UniProtKB-EC"/>
</dbReference>
<dbReference type="EC" id="6.1.1.10" evidence="2"/>
<evidence type="ECO:0000256" key="3">
    <source>
        <dbReference type="ARBA" id="ARBA00018753"/>
    </source>
</evidence>
<evidence type="ECO:0000256" key="9">
    <source>
        <dbReference type="ARBA" id="ARBA00030904"/>
    </source>
</evidence>
<name>A0A0G1A0E5_9BACT</name>
<gene>
    <name evidence="13" type="ORF">UV20_C0034G0002</name>
</gene>
<evidence type="ECO:0000259" key="11">
    <source>
        <dbReference type="Pfam" id="PF08264"/>
    </source>
</evidence>
<dbReference type="InterPro" id="IPR014758">
    <property type="entry name" value="Met-tRNA_synth"/>
</dbReference>
<comment type="similarity">
    <text evidence="10">Belongs to the class-I aminoacyl-tRNA synthetase family.</text>
</comment>
<dbReference type="Gene3D" id="1.10.730.10">
    <property type="entry name" value="Isoleucyl-tRNA Synthetase, Domain 1"/>
    <property type="match status" value="1"/>
</dbReference>
<evidence type="ECO:0000256" key="6">
    <source>
        <dbReference type="ARBA" id="ARBA00022840"/>
    </source>
</evidence>
<dbReference type="Pfam" id="PF09334">
    <property type="entry name" value="tRNA-synt_1g"/>
    <property type="match status" value="1"/>
</dbReference>
<keyword evidence="6 10" id="KW-0067">ATP-binding</keyword>
<evidence type="ECO:0000256" key="1">
    <source>
        <dbReference type="ARBA" id="ARBA00003314"/>
    </source>
</evidence>
<dbReference type="InterPro" id="IPR041872">
    <property type="entry name" value="Anticodon_Met"/>
</dbReference>
<dbReference type="PRINTS" id="PR01041">
    <property type="entry name" value="TRNASYNTHMET"/>
</dbReference>
<dbReference type="PANTHER" id="PTHR43326:SF1">
    <property type="entry name" value="METHIONINE--TRNA LIGASE, MITOCHONDRIAL"/>
    <property type="match status" value="1"/>
</dbReference>
<sequence length="422" mass="47964">MAAQIANRSVQEFVDQNVVSFQELLKALEISNDDFIRTTNRDRHWPGVIKLWRACEKAGDIYKKSYTGFYCTGCEAFLTEKDLENGLCPEHLKKPELVSEENYFFRLTKYREKLKTLIGSNELIIVPEKRKSELLNFINSPDFQDFSVSRPTERMKGWGIPVPGDPNQTVYVWKDALGNYITALGYGTGDETKFKRYWPADVHVIGKGIAKFHAIFWPAMLMSAGIQLPKAIFIHGYITVDGQKMSKTLGNVIDPIQLVERHGPEAVRYFLLSEIPSLGDGDFTISRFETRYNSDLASGLGNLVARVVKLSEKRKIQVAKLTDPEIGLAIKETKRKTAEALAEFKFNEALSSVWQLIAFCDRYIDKAKPWEEKEGSDRVVADLLLTIKEISDLLLPFLPGTSEKIQQQLISNKKENLFPRLA</sequence>
<evidence type="ECO:0000256" key="10">
    <source>
        <dbReference type="RuleBase" id="RU363039"/>
    </source>
</evidence>
<dbReference type="CDD" id="cd07957">
    <property type="entry name" value="Anticodon_Ia_Met"/>
    <property type="match status" value="1"/>
</dbReference>
<evidence type="ECO:0000256" key="4">
    <source>
        <dbReference type="ARBA" id="ARBA00022598"/>
    </source>
</evidence>
<evidence type="ECO:0000256" key="7">
    <source>
        <dbReference type="ARBA" id="ARBA00022917"/>
    </source>
</evidence>